<dbReference type="Gene3D" id="3.50.50.60">
    <property type="entry name" value="FAD/NAD(P)-binding domain"/>
    <property type="match status" value="1"/>
</dbReference>
<dbReference type="PANTHER" id="PTHR43004:SF8">
    <property type="entry name" value="FAD-BINDING DOMAIN-CONTAINING PROTEIN-RELATED"/>
    <property type="match status" value="1"/>
</dbReference>
<dbReference type="Gene3D" id="3.40.30.120">
    <property type="match status" value="1"/>
</dbReference>
<evidence type="ECO:0000256" key="1">
    <source>
        <dbReference type="ARBA" id="ARBA00022630"/>
    </source>
</evidence>
<accession>A0A9W9VH96</accession>
<dbReference type="Pfam" id="PF21274">
    <property type="entry name" value="Rng_hyd_C"/>
    <property type="match status" value="1"/>
</dbReference>
<dbReference type="PRINTS" id="PR00420">
    <property type="entry name" value="RNGMNOXGNASE"/>
</dbReference>
<dbReference type="EMBL" id="JAPZBU010000011">
    <property type="protein sequence ID" value="KAJ5379390.1"/>
    <property type="molecule type" value="Genomic_DNA"/>
</dbReference>
<evidence type="ECO:0000256" key="2">
    <source>
        <dbReference type="ARBA" id="ARBA00022827"/>
    </source>
</evidence>
<evidence type="ECO:0000313" key="5">
    <source>
        <dbReference type="EMBL" id="KAJ5379390.1"/>
    </source>
</evidence>
<protein>
    <recommendedName>
        <fullName evidence="4">FAD-binding domain-containing protein</fullName>
    </recommendedName>
</protein>
<reference evidence="5" key="1">
    <citation type="submission" date="2022-12" db="EMBL/GenBank/DDBJ databases">
        <authorList>
            <person name="Petersen C."/>
        </authorList>
    </citation>
    <scope>NUCLEOTIDE SEQUENCE</scope>
    <source>
        <strain evidence="5">IBT 29677</strain>
    </source>
</reference>
<dbReference type="PANTHER" id="PTHR43004">
    <property type="entry name" value="TRK SYSTEM POTASSIUM UPTAKE PROTEIN"/>
    <property type="match status" value="1"/>
</dbReference>
<keyword evidence="3" id="KW-0560">Oxidoreductase</keyword>
<dbReference type="Gene3D" id="3.30.9.10">
    <property type="entry name" value="D-Amino Acid Oxidase, subunit A, domain 2"/>
    <property type="match status" value="1"/>
</dbReference>
<keyword evidence="1" id="KW-0285">Flavoprotein</keyword>
<evidence type="ECO:0000313" key="6">
    <source>
        <dbReference type="Proteomes" id="UP001147747"/>
    </source>
</evidence>
<proteinExistence type="predicted"/>
<dbReference type="GO" id="GO:0016709">
    <property type="term" value="F:oxidoreductase activity, acting on paired donors, with incorporation or reduction of molecular oxygen, NAD(P)H as one donor, and incorporation of one atom of oxygen"/>
    <property type="evidence" value="ECO:0007669"/>
    <property type="project" value="UniProtKB-ARBA"/>
</dbReference>
<reference evidence="5" key="2">
    <citation type="journal article" date="2023" name="IMA Fungus">
        <title>Comparative genomic study of the Penicillium genus elucidates a diverse pangenome and 15 lateral gene transfer events.</title>
        <authorList>
            <person name="Petersen C."/>
            <person name="Sorensen T."/>
            <person name="Nielsen M.R."/>
            <person name="Sondergaard T.E."/>
            <person name="Sorensen J.L."/>
            <person name="Fitzpatrick D.A."/>
            <person name="Frisvad J.C."/>
            <person name="Nielsen K.L."/>
        </authorList>
    </citation>
    <scope>NUCLEOTIDE SEQUENCE</scope>
    <source>
        <strain evidence="5">IBT 29677</strain>
    </source>
</reference>
<dbReference type="InterPro" id="IPR036188">
    <property type="entry name" value="FAD/NAD-bd_sf"/>
</dbReference>
<organism evidence="5 6">
    <name type="scientific">Penicillium cosmopolitanum</name>
    <dbReference type="NCBI Taxonomy" id="1131564"/>
    <lineage>
        <taxon>Eukaryota</taxon>
        <taxon>Fungi</taxon>
        <taxon>Dikarya</taxon>
        <taxon>Ascomycota</taxon>
        <taxon>Pezizomycotina</taxon>
        <taxon>Eurotiomycetes</taxon>
        <taxon>Eurotiomycetidae</taxon>
        <taxon>Eurotiales</taxon>
        <taxon>Aspergillaceae</taxon>
        <taxon>Penicillium</taxon>
    </lineage>
</organism>
<dbReference type="Pfam" id="PF01494">
    <property type="entry name" value="FAD_binding_3"/>
    <property type="match status" value="1"/>
</dbReference>
<gene>
    <name evidence="5" type="ORF">N7509_012509</name>
</gene>
<comment type="caution">
    <text evidence="5">The sequence shown here is derived from an EMBL/GenBank/DDBJ whole genome shotgun (WGS) entry which is preliminary data.</text>
</comment>
<dbReference type="InterPro" id="IPR050641">
    <property type="entry name" value="RIFMO-like"/>
</dbReference>
<dbReference type="InterPro" id="IPR002938">
    <property type="entry name" value="FAD-bd"/>
</dbReference>
<dbReference type="Proteomes" id="UP001147747">
    <property type="component" value="Unassembled WGS sequence"/>
</dbReference>
<dbReference type="RefSeq" id="XP_056483176.1">
    <property type="nucleotide sequence ID" value="XM_056637146.1"/>
</dbReference>
<name>A0A9W9VH96_9EURO</name>
<dbReference type="AlphaFoldDB" id="A0A9W9VH96"/>
<dbReference type="GeneID" id="81376126"/>
<dbReference type="SUPFAM" id="SSF51905">
    <property type="entry name" value="FAD/NAD(P)-binding domain"/>
    <property type="match status" value="1"/>
</dbReference>
<feature type="domain" description="FAD-binding" evidence="4">
    <location>
        <begin position="49"/>
        <end position="405"/>
    </location>
</feature>
<dbReference type="GO" id="GO:0071949">
    <property type="term" value="F:FAD binding"/>
    <property type="evidence" value="ECO:0007669"/>
    <property type="project" value="InterPro"/>
</dbReference>
<sequence>MSPSIDIGMLPNVTSETNDSKIPIPGICEARAMNVHRSDSPQQKHGEVETEFLIVGAGPAGASLACFLTSYGLEGVMISAAPATANTPRAHITNMAALECLRDIGLDEQLRELSSKGHCMIHTRWCHSMAGEEYARIHSWGHAPRRKGDYEMASPCSPVDLPQTLLEPVLVRYAAQNGFNTRFNTALLSFEDNKDGLITATVHDEVSNIQYKIRTKYLFGADVGPPPLSIKPGQGLAINVLVKTDLSHLVDHRKGNLHWVMQPDKEHPEFGWQGIVRMVKPWNEWMFILFPNRDCDLSTEPSKEAYLQRVRDFIGDDTPAEIVDVSKWYINETVAEKYSKGNIFCMGDAVHRHPPMNGLGSNTCIQDAFNLAWKVAYVHKGHAPPSLLDTYSIERQPVGRSIITRANQAFRDHSTVWDALGTLPKEVEVRRKALSELQEATPEGRKRRLALQKAITQTSHEFHGLGVEMGQVYHGPGIYDADEPLPYERHGLAAEDDVLYYEPSTHPGCRLPHVWLNKAVPTEPVSTIDLAGHGAFTLFTGIGGDAWKVAGDKVSEELGVPINVHSIGFRQDWEDVYFDWERLRGVDEDGAILVRPDRVVGWRAQAVLTAKESSCESRLSQAMRAILGRNSDVSPATF</sequence>
<evidence type="ECO:0000259" key="4">
    <source>
        <dbReference type="Pfam" id="PF01494"/>
    </source>
</evidence>
<evidence type="ECO:0000256" key="3">
    <source>
        <dbReference type="ARBA" id="ARBA00023002"/>
    </source>
</evidence>
<dbReference type="OrthoDB" id="2690153at2759"/>
<keyword evidence="6" id="KW-1185">Reference proteome</keyword>
<keyword evidence="2" id="KW-0274">FAD</keyword>